<keyword evidence="1" id="KW-0175">Coiled coil</keyword>
<evidence type="ECO:0000256" key="2">
    <source>
        <dbReference type="SAM" id="MobiDB-lite"/>
    </source>
</evidence>
<feature type="region of interest" description="Disordered" evidence="2">
    <location>
        <begin position="1030"/>
        <end position="1062"/>
    </location>
</feature>
<reference evidence="6" key="1">
    <citation type="journal article" date="2006" name="PLoS Biol.">
        <title>Macronuclear genome sequence of the ciliate Tetrahymena thermophila, a model eukaryote.</title>
        <authorList>
            <person name="Eisen J.A."/>
            <person name="Coyne R.S."/>
            <person name="Wu M."/>
            <person name="Wu D."/>
            <person name="Thiagarajan M."/>
            <person name="Wortman J.R."/>
            <person name="Badger J.H."/>
            <person name="Ren Q."/>
            <person name="Amedeo P."/>
            <person name="Jones K.M."/>
            <person name="Tallon L.J."/>
            <person name="Delcher A.L."/>
            <person name="Salzberg S.L."/>
            <person name="Silva J.C."/>
            <person name="Haas B.J."/>
            <person name="Majoros W.H."/>
            <person name="Farzad M."/>
            <person name="Carlton J.M."/>
            <person name="Smith R.K. Jr."/>
            <person name="Garg J."/>
            <person name="Pearlman R.E."/>
            <person name="Karrer K.M."/>
            <person name="Sun L."/>
            <person name="Manning G."/>
            <person name="Elde N.C."/>
            <person name="Turkewitz A.P."/>
            <person name="Asai D.J."/>
            <person name="Wilkes D.E."/>
            <person name="Wang Y."/>
            <person name="Cai H."/>
            <person name="Collins K."/>
            <person name="Stewart B.A."/>
            <person name="Lee S.R."/>
            <person name="Wilamowska K."/>
            <person name="Weinberg Z."/>
            <person name="Ruzzo W.L."/>
            <person name="Wloga D."/>
            <person name="Gaertig J."/>
            <person name="Frankel J."/>
            <person name="Tsao C.-C."/>
            <person name="Gorovsky M.A."/>
            <person name="Keeling P.J."/>
            <person name="Waller R.F."/>
            <person name="Patron N.J."/>
            <person name="Cherry J.M."/>
            <person name="Stover N.A."/>
            <person name="Krieger C.J."/>
            <person name="del Toro C."/>
            <person name="Ryder H.F."/>
            <person name="Williamson S.C."/>
            <person name="Barbeau R.A."/>
            <person name="Hamilton E.P."/>
            <person name="Orias E."/>
        </authorList>
    </citation>
    <scope>NUCLEOTIDE SEQUENCE [LARGE SCALE GENOMIC DNA]</scope>
    <source>
        <strain evidence="6">SB210</strain>
    </source>
</reference>
<feature type="compositionally biased region" description="Basic and acidic residues" evidence="2">
    <location>
        <begin position="1052"/>
        <end position="1062"/>
    </location>
</feature>
<evidence type="ECO:0000313" key="6">
    <source>
        <dbReference type="Proteomes" id="UP000009168"/>
    </source>
</evidence>
<feature type="transmembrane region" description="Helical" evidence="3">
    <location>
        <begin position="1111"/>
        <end position="1133"/>
    </location>
</feature>
<feature type="region of interest" description="Disordered" evidence="2">
    <location>
        <begin position="895"/>
        <end position="917"/>
    </location>
</feature>
<feature type="transmembrane region" description="Helical" evidence="3">
    <location>
        <begin position="481"/>
        <end position="505"/>
    </location>
</feature>
<proteinExistence type="predicted"/>
<feature type="transmembrane region" description="Helical" evidence="3">
    <location>
        <begin position="651"/>
        <end position="670"/>
    </location>
</feature>
<feature type="region of interest" description="Disordered" evidence="2">
    <location>
        <begin position="1676"/>
        <end position="1701"/>
    </location>
</feature>
<keyword evidence="3" id="KW-1133">Transmembrane helix</keyword>
<dbReference type="OrthoDB" id="287164at2759"/>
<dbReference type="eggNOG" id="ENOG502QUKY">
    <property type="taxonomic scope" value="Eukaryota"/>
</dbReference>
<feature type="transmembrane region" description="Helical" evidence="3">
    <location>
        <begin position="1078"/>
        <end position="1099"/>
    </location>
</feature>
<keyword evidence="6" id="KW-1185">Reference proteome</keyword>
<accession>I7MIR3</accession>
<feature type="compositionally biased region" description="Polar residues" evidence="2">
    <location>
        <begin position="1150"/>
        <end position="1166"/>
    </location>
</feature>
<keyword evidence="3 5" id="KW-0812">Transmembrane</keyword>
<evidence type="ECO:0000256" key="4">
    <source>
        <dbReference type="SAM" id="SignalP"/>
    </source>
</evidence>
<gene>
    <name evidence="5" type="ORF">TTHERM_00522450</name>
</gene>
<dbReference type="EMBL" id="GG662717">
    <property type="protein sequence ID" value="EAR94178.2"/>
    <property type="molecule type" value="Genomic_DNA"/>
</dbReference>
<dbReference type="KEGG" id="tet:TTHERM_00522450"/>
<feature type="transmembrane region" description="Helical" evidence="3">
    <location>
        <begin position="974"/>
        <end position="992"/>
    </location>
</feature>
<evidence type="ECO:0000313" key="5">
    <source>
        <dbReference type="EMBL" id="EAR94178.2"/>
    </source>
</evidence>
<feature type="compositionally biased region" description="Basic and acidic residues" evidence="2">
    <location>
        <begin position="895"/>
        <end position="910"/>
    </location>
</feature>
<feature type="coiled-coil region" evidence="1">
    <location>
        <begin position="1722"/>
        <end position="1749"/>
    </location>
</feature>
<protein>
    <submittedName>
        <fullName evidence="5">Transmembrane protein, putative</fullName>
    </submittedName>
</protein>
<evidence type="ECO:0000256" key="3">
    <source>
        <dbReference type="SAM" id="Phobius"/>
    </source>
</evidence>
<keyword evidence="3" id="KW-0472">Membrane</keyword>
<evidence type="ECO:0000256" key="1">
    <source>
        <dbReference type="SAM" id="Coils"/>
    </source>
</evidence>
<dbReference type="Proteomes" id="UP000009168">
    <property type="component" value="Unassembled WGS sequence"/>
</dbReference>
<organism evidence="5 6">
    <name type="scientific">Tetrahymena thermophila (strain SB210)</name>
    <dbReference type="NCBI Taxonomy" id="312017"/>
    <lineage>
        <taxon>Eukaryota</taxon>
        <taxon>Sar</taxon>
        <taxon>Alveolata</taxon>
        <taxon>Ciliophora</taxon>
        <taxon>Intramacronucleata</taxon>
        <taxon>Oligohymenophorea</taxon>
        <taxon>Hymenostomatida</taxon>
        <taxon>Tetrahymenina</taxon>
        <taxon>Tetrahymenidae</taxon>
        <taxon>Tetrahymena</taxon>
    </lineage>
</organism>
<feature type="transmembrane region" description="Helical" evidence="3">
    <location>
        <begin position="600"/>
        <end position="620"/>
    </location>
</feature>
<name>I7MIR3_TETTS</name>
<feature type="coiled-coil region" evidence="1">
    <location>
        <begin position="1608"/>
        <end position="1641"/>
    </location>
</feature>
<feature type="signal peptide" evidence="4">
    <location>
        <begin position="1"/>
        <end position="23"/>
    </location>
</feature>
<keyword evidence="4" id="KW-0732">Signal</keyword>
<feature type="chain" id="PRO_5003712554" evidence="4">
    <location>
        <begin position="24"/>
        <end position="1833"/>
    </location>
</feature>
<dbReference type="InParanoid" id="I7MIR3"/>
<sequence>MVGFHNLVIQIIIILLLEQQLYCSFDHLAKFYNQNNDTTMHTFQQSTIKKRNLQSTAQSCQTSSTFTNPPFIVNPLAISLYTQDQINSSQSQLELGNIIFNFTAQSIANITIDIRQMFYYNTTQGTQLTYGQDWQYCILLNQTLSVSDCSAGCLALPQTFTNQMALNVNIHRFSLYSMIDQQLTILALINNPQYQSIRLNLLNTVSLSLSQPNRAVYNQNVSFAFYISSSQIAVPVNSIPLNRQGQANNYLLSYQQNYFNNFTINNTNLTGNPSTTTPSQYYLSLNGMFMPYIPYFSNCRSFGSMGFLYEITENQNNCNLVDPSEVKVVNQFKFGDVPHSDECSHILYDCVLDEYLNYNFITNTWLQQNVRTTIFQMTPQPIYYDQNDLNNQAYNSNYLANVLTLNVIPNGQLPTKIVFQIGYYQVTPTVKQIIIGKIWFENFVKPSNDQANGVEPFNYQLDFSFHSMNQSELTINYALSIWVYIFMYMICGSVSLTSVCVFAGYHLLFRRQKSKIKTNIKQCLKVFYPGALFGIYLPMIPVAMILTLNLLLMGGQMWLYPFNIYNCNPQAGNCQLSIFDTMTNLSLTDPGLPNLRKGRFGLSLLVIGLYMMILCANLIVPKSKNKVDKKQGQVSFDGNVWFKRMWEISKYMFFYLGVVVIMEIIIYWSLSNNFGNNTWYYLCTLKVVGMVCERLGVVFFQKFILSSPIAFAMDHILDVATLGANDYLAFLLSFFLEQGIQMYERTYVNVIVEEVEDFIWETYCQVKGILVSAWEKYQSEDNFDNSDAFTIGDRQEFDQISESNSNIILSENLDESVDSNFVLDNSFENIPKEVQKVTVQKKLQQESNNIANQQLKFDGNEESFDEERDCDEFESIFSSNLQYKKDKKQYERIQKQEIKRDDQAKKQKEKIQKHKHKHKQKEEIDTKSFKCIERYGEFFNGMLGPLLLPITTLESWLFYNQIDLANNYNIQQQFYIIYFVYTLVILPFRLAIDIVYYHLWIVYHDIDFLPYATKCKQRFENRRKVWKADQTTSESDNDKNNQQDKNNNSSQKQEKESKEREEEQEFKDIDKWCYSSQYYFVSSLFLIGMMQCVLGLYEITFTNYGIFGDRMLVPIILLWVSLCFVVHQLCLFLGRILGIWKIKVKQENPAQNNTNDEQPKSNSNQEQQEDDIEKNIELAHQKNVILTQREKEKEKKSIFKKLAQNLEKTQFENQHFRKNFILSNKLWLKNNIKNILDKETKKKYRDQIIEQMESIDVKLQQRRNMKKFLLMRKLKGTKKKSFLIDNNEDYEETKLINKNKKDLKRLNSQKSYQDDQSDIEFDILYDIYQQDLLLEGERRDSFSKFEAMVQPNRPTEIPYSVKTILRYWLYRSRNYSKACSLVGGIYDRNLKKYCQFCGNTWGLICQSEQNVEDLFQIFIKSKNQKNIFTDKQKDSWQDFFQENCNFRTECLECNQVMIQEYFKQIKSKEQNEKTRKESTNLFENRNSNGYFNFLFDDQLKNDQQTNQILQNISFQNAGNKQIQNTILPISNDEETNKDDYDLENLKNYQVSNKQNNIRHKYVRQSSINKPLHKVSNPLLNSQDTITGSQLNINKSSSKIPFITQQTNISNIQSQNGEEDSQNEEEEQKQNIQKHIQKEQQSLSYNTINTNNPQKQSQNLGSSDILQVRLRNFSDFEEQAEESPNISNLKYNLDKSDDEELSRQNTERGLLTKNNLVSQNQLKISLNRLKSQQTNELENLLQNTQNAQKGNLRDIVPARNRGISEYSDIKVISYNTSPQSLIQVPTPLQQIEMPQIYPDLKSKLVEFCILWKNIAKKNIESRKQKQINFYQQNN</sequence>
<feature type="region of interest" description="Disordered" evidence="2">
    <location>
        <begin position="1150"/>
        <end position="1169"/>
    </location>
</feature>
<feature type="transmembrane region" description="Helical" evidence="3">
    <location>
        <begin position="526"/>
        <end position="552"/>
    </location>
</feature>
<dbReference type="RefSeq" id="XP_001014423.2">
    <property type="nucleotide sequence ID" value="XM_001014423.2"/>
</dbReference>
<dbReference type="GeneID" id="7834021"/>